<protein>
    <recommendedName>
        <fullName evidence="3">Chitooligosaccharide deacetylase</fullName>
    </recommendedName>
    <alternativeName>
        <fullName evidence="4">Nodulation protein B</fullName>
    </alternativeName>
</protein>
<dbReference type="InterPro" id="IPR037950">
    <property type="entry name" value="PgdA-like"/>
</dbReference>
<evidence type="ECO:0000256" key="2">
    <source>
        <dbReference type="ARBA" id="ARBA00010973"/>
    </source>
</evidence>
<evidence type="ECO:0000259" key="5">
    <source>
        <dbReference type="PROSITE" id="PS51677"/>
    </source>
</evidence>
<accession>A0A4R3LLW2</accession>
<dbReference type="Pfam" id="PF01522">
    <property type="entry name" value="Polysacc_deac_1"/>
    <property type="match status" value="1"/>
</dbReference>
<dbReference type="GO" id="GO:0016810">
    <property type="term" value="F:hydrolase activity, acting on carbon-nitrogen (but not peptide) bonds"/>
    <property type="evidence" value="ECO:0007669"/>
    <property type="project" value="InterPro"/>
</dbReference>
<dbReference type="CDD" id="cd10938">
    <property type="entry name" value="CE4_HpPgdA_like"/>
    <property type="match status" value="1"/>
</dbReference>
<dbReference type="AlphaFoldDB" id="A0A4R3LLW2"/>
<keyword evidence="7" id="KW-1185">Reference proteome</keyword>
<name>A0A4R3LLW2_9HYPH</name>
<evidence type="ECO:0000256" key="4">
    <source>
        <dbReference type="ARBA" id="ARBA00032976"/>
    </source>
</evidence>
<organism evidence="6 7">
    <name type="scientific">Aquabacter spiritensis</name>
    <dbReference type="NCBI Taxonomy" id="933073"/>
    <lineage>
        <taxon>Bacteria</taxon>
        <taxon>Pseudomonadati</taxon>
        <taxon>Pseudomonadota</taxon>
        <taxon>Alphaproteobacteria</taxon>
        <taxon>Hyphomicrobiales</taxon>
        <taxon>Xanthobacteraceae</taxon>
        <taxon>Aquabacter</taxon>
    </lineage>
</organism>
<proteinExistence type="inferred from homology"/>
<evidence type="ECO:0000256" key="3">
    <source>
        <dbReference type="ARBA" id="ARBA00020071"/>
    </source>
</evidence>
<comment type="similarity">
    <text evidence="2">Belongs to the polysaccharide deacetylase family.</text>
</comment>
<dbReference type="InterPro" id="IPR011330">
    <property type="entry name" value="Glyco_hydro/deAcase_b/a-brl"/>
</dbReference>
<comment type="function">
    <text evidence="1">Is involved in generating a small heat-stable compound (Nod), an acylated oligomer of N-acetylglucosamine, that stimulates mitosis in various plant protoplasts.</text>
</comment>
<dbReference type="Gene3D" id="3.20.20.370">
    <property type="entry name" value="Glycoside hydrolase/deacetylase"/>
    <property type="match status" value="1"/>
</dbReference>
<dbReference type="InterPro" id="IPR002509">
    <property type="entry name" value="NODB_dom"/>
</dbReference>
<dbReference type="PANTHER" id="PTHR47561:SF1">
    <property type="entry name" value="POLYSACCHARIDE DEACETYLASE FAMILY PROTEIN (AFU_ORTHOLOGUE AFUA_6G05030)"/>
    <property type="match status" value="1"/>
</dbReference>
<evidence type="ECO:0000313" key="6">
    <source>
        <dbReference type="EMBL" id="TCT00596.1"/>
    </source>
</evidence>
<dbReference type="SUPFAM" id="SSF88713">
    <property type="entry name" value="Glycoside hydrolase/deacetylase"/>
    <property type="match status" value="1"/>
</dbReference>
<dbReference type="PANTHER" id="PTHR47561">
    <property type="entry name" value="POLYSACCHARIDE DEACETYLASE FAMILY PROTEIN (AFU_ORTHOLOGUE AFUA_6G05030)"/>
    <property type="match status" value="1"/>
</dbReference>
<dbReference type="Proteomes" id="UP000294664">
    <property type="component" value="Unassembled WGS sequence"/>
</dbReference>
<feature type="domain" description="NodB homology" evidence="5">
    <location>
        <begin position="55"/>
        <end position="278"/>
    </location>
</feature>
<dbReference type="RefSeq" id="WP_245504846.1">
    <property type="nucleotide sequence ID" value="NZ_SMAI01000021.1"/>
</dbReference>
<gene>
    <name evidence="6" type="ORF">EDC64_12116</name>
</gene>
<dbReference type="EMBL" id="SMAI01000021">
    <property type="protein sequence ID" value="TCT00596.1"/>
    <property type="molecule type" value="Genomic_DNA"/>
</dbReference>
<dbReference type="GO" id="GO:0005975">
    <property type="term" value="P:carbohydrate metabolic process"/>
    <property type="evidence" value="ECO:0007669"/>
    <property type="project" value="InterPro"/>
</dbReference>
<dbReference type="PROSITE" id="PS51677">
    <property type="entry name" value="NODB"/>
    <property type="match status" value="1"/>
</dbReference>
<reference evidence="6 7" key="1">
    <citation type="submission" date="2019-03" db="EMBL/GenBank/DDBJ databases">
        <title>Genomic Encyclopedia of Type Strains, Phase IV (KMG-IV): sequencing the most valuable type-strain genomes for metagenomic binning, comparative biology and taxonomic classification.</title>
        <authorList>
            <person name="Goeker M."/>
        </authorList>
    </citation>
    <scope>NUCLEOTIDE SEQUENCE [LARGE SCALE GENOMIC DNA]</scope>
    <source>
        <strain evidence="6 7">DSM 9035</strain>
    </source>
</reference>
<comment type="caution">
    <text evidence="6">The sequence shown here is derived from an EMBL/GenBank/DDBJ whole genome shotgun (WGS) entry which is preliminary data.</text>
</comment>
<evidence type="ECO:0000256" key="1">
    <source>
        <dbReference type="ARBA" id="ARBA00003236"/>
    </source>
</evidence>
<sequence length="294" mass="33303">MHPDIPIPPKPIVERPFSRMDEPFPWPNGARCAVMLTFDFDAETLWFSRDPDNARKPGILSQGIYGGRVGVHKVLDLMKEEGTPATFFTPGWTIERYPQAIERILAEGHELGHHGYLHEWVDPDFPEQEEEAMDKGLASMMKIAGIKPKGFRSPAGESSPNMIRLLTEKGFLYDSTLMDGIVPYRHELADGRPGVVEIPWHWSIDDAPQALFSVRNARPIMTNSHILEVWLEEFHEIYRWGGLVDVVMHPQISGRPSRIALLRRFIAEVRRLPGVWFATGTEVAEAYVAAEATL</sequence>
<evidence type="ECO:0000313" key="7">
    <source>
        <dbReference type="Proteomes" id="UP000294664"/>
    </source>
</evidence>